<name>A0A9P9I5M0_9HYPO</name>
<comment type="caution">
    <text evidence="2">The sequence shown here is derived from an EMBL/GenBank/DDBJ whole genome shotgun (WGS) entry which is preliminary data.</text>
</comment>
<feature type="compositionally biased region" description="Polar residues" evidence="1">
    <location>
        <begin position="125"/>
        <end position="141"/>
    </location>
</feature>
<dbReference type="OrthoDB" id="5064449at2759"/>
<accession>A0A9P9I5M0</accession>
<evidence type="ECO:0000313" key="2">
    <source>
        <dbReference type="EMBL" id="KAH7108616.1"/>
    </source>
</evidence>
<keyword evidence="3" id="KW-1185">Reference proteome</keyword>
<feature type="compositionally biased region" description="Basic residues" evidence="1">
    <location>
        <begin position="94"/>
        <end position="104"/>
    </location>
</feature>
<dbReference type="AlphaFoldDB" id="A0A9P9I5M0"/>
<gene>
    <name evidence="2" type="ORF">B0J13DRAFT_666780</name>
</gene>
<organism evidence="2 3">
    <name type="scientific">Dactylonectria estremocensis</name>
    <dbReference type="NCBI Taxonomy" id="1079267"/>
    <lineage>
        <taxon>Eukaryota</taxon>
        <taxon>Fungi</taxon>
        <taxon>Dikarya</taxon>
        <taxon>Ascomycota</taxon>
        <taxon>Pezizomycotina</taxon>
        <taxon>Sordariomycetes</taxon>
        <taxon>Hypocreomycetidae</taxon>
        <taxon>Hypocreales</taxon>
        <taxon>Nectriaceae</taxon>
        <taxon>Dactylonectria</taxon>
    </lineage>
</organism>
<reference evidence="2" key="1">
    <citation type="journal article" date="2021" name="Nat. Commun.">
        <title>Genetic determinants of endophytism in the Arabidopsis root mycobiome.</title>
        <authorList>
            <person name="Mesny F."/>
            <person name="Miyauchi S."/>
            <person name="Thiergart T."/>
            <person name="Pickel B."/>
            <person name="Atanasova L."/>
            <person name="Karlsson M."/>
            <person name="Huettel B."/>
            <person name="Barry K.W."/>
            <person name="Haridas S."/>
            <person name="Chen C."/>
            <person name="Bauer D."/>
            <person name="Andreopoulos W."/>
            <person name="Pangilinan J."/>
            <person name="LaButti K."/>
            <person name="Riley R."/>
            <person name="Lipzen A."/>
            <person name="Clum A."/>
            <person name="Drula E."/>
            <person name="Henrissat B."/>
            <person name="Kohler A."/>
            <person name="Grigoriev I.V."/>
            <person name="Martin F.M."/>
            <person name="Hacquard S."/>
        </authorList>
    </citation>
    <scope>NUCLEOTIDE SEQUENCE</scope>
    <source>
        <strain evidence="2">MPI-CAGE-AT-0021</strain>
    </source>
</reference>
<sequence>MLLVHFQQALSLGIPGDMRQHTQKEKTKVRKSGQSGLRKVKELGQKAKILTALFFFDPIAGDFSVGGHIPDGETIPDFNLLFQNYLREPQAYPRRQRRSTRNARRQQSELPNSNQITVREDTAEVGQTSPTGSSPTESHQLGSAHDTIDESNPADTRNGSAPDTIDESKPPNMRKEEALFLLDETNGDYAENGISSLEEEMPVDPFGTSNSGAEIDQHDPFQADDTINVQYLNEDICMEAFLWDDEPIEGSPKAMVPAPEPSKTTRARNLVRFLDRCLTRLTLE</sequence>
<evidence type="ECO:0000313" key="3">
    <source>
        <dbReference type="Proteomes" id="UP000717696"/>
    </source>
</evidence>
<protein>
    <submittedName>
        <fullName evidence="2">Uncharacterized protein</fullName>
    </submittedName>
</protein>
<evidence type="ECO:0000256" key="1">
    <source>
        <dbReference type="SAM" id="MobiDB-lite"/>
    </source>
</evidence>
<dbReference type="EMBL" id="JAGMUU010000099">
    <property type="protein sequence ID" value="KAH7108616.1"/>
    <property type="molecule type" value="Genomic_DNA"/>
</dbReference>
<proteinExistence type="predicted"/>
<dbReference type="Proteomes" id="UP000717696">
    <property type="component" value="Unassembled WGS sequence"/>
</dbReference>
<feature type="region of interest" description="Disordered" evidence="1">
    <location>
        <begin position="90"/>
        <end position="172"/>
    </location>
</feature>
<feature type="compositionally biased region" description="Polar residues" evidence="1">
    <location>
        <begin position="108"/>
        <end position="117"/>
    </location>
</feature>